<dbReference type="AlphaFoldDB" id="A0AAV7GF25"/>
<protein>
    <recommendedName>
        <fullName evidence="2">WIBG Mago-binding domain-containing protein</fullName>
    </recommendedName>
</protein>
<reference evidence="3 4" key="1">
    <citation type="journal article" date="2021" name="Hortic Res">
        <title>Chromosome-scale assembly of the Dendrobium chrysotoxum genome enhances the understanding of orchid evolution.</title>
        <authorList>
            <person name="Zhang Y."/>
            <person name="Zhang G.Q."/>
            <person name="Zhang D."/>
            <person name="Liu X.D."/>
            <person name="Xu X.Y."/>
            <person name="Sun W.H."/>
            <person name="Yu X."/>
            <person name="Zhu X."/>
            <person name="Wang Z.W."/>
            <person name="Zhao X."/>
            <person name="Zhong W.Y."/>
            <person name="Chen H."/>
            <person name="Yin W.L."/>
            <person name="Huang T."/>
            <person name="Niu S.C."/>
            <person name="Liu Z.J."/>
        </authorList>
    </citation>
    <scope>NUCLEOTIDE SEQUENCE [LARGE SCALE GENOMIC DNA]</scope>
    <source>
        <strain evidence="3">Lindl</strain>
    </source>
</reference>
<evidence type="ECO:0000256" key="1">
    <source>
        <dbReference type="SAM" id="MobiDB-lite"/>
    </source>
</evidence>
<sequence>MGDEPSTRLTRMPKEGERILAPTRRPDGTLRKPIRIRAGYIPQDEVAIYQSKGTLMRKAAESLVPPGYDPAPDAKLKTKSAKRNERKKEKKLQVSSLPIIGLNKKNSLQAALTTVDKGKNLGVEEAVERIAEEPSAALHDRQDAAESITEGINNLCVSLSNETLETSKTGDCSGADIDKKIRALKKKIRLAEGQQLKGEQPNMKPEQIEKMAKIADWHAELKLLEDKRTNQAS</sequence>
<name>A0AAV7GF25_DENCH</name>
<dbReference type="SUPFAM" id="SSF101931">
    <property type="entry name" value="Pym (Within the bgcn gene intron protein, WIBG), N-terminal domain"/>
    <property type="match status" value="1"/>
</dbReference>
<dbReference type="InterPro" id="IPR015362">
    <property type="entry name" value="WIBG_mago-bd"/>
</dbReference>
<feature type="domain" description="WIBG Mago-binding" evidence="2">
    <location>
        <begin position="16"/>
        <end position="42"/>
    </location>
</feature>
<evidence type="ECO:0000259" key="2">
    <source>
        <dbReference type="SMART" id="SM01273"/>
    </source>
</evidence>
<dbReference type="GO" id="GO:0035145">
    <property type="term" value="C:exon-exon junction complex"/>
    <property type="evidence" value="ECO:0007669"/>
    <property type="project" value="TreeGrafter"/>
</dbReference>
<dbReference type="PANTHER" id="PTHR22959:SF0">
    <property type="entry name" value="PARTNER OF Y14 AND MAGO"/>
    <property type="match status" value="1"/>
</dbReference>
<evidence type="ECO:0000313" key="4">
    <source>
        <dbReference type="Proteomes" id="UP000775213"/>
    </source>
</evidence>
<dbReference type="Proteomes" id="UP000775213">
    <property type="component" value="Unassembled WGS sequence"/>
</dbReference>
<dbReference type="GO" id="GO:0005737">
    <property type="term" value="C:cytoplasm"/>
    <property type="evidence" value="ECO:0007669"/>
    <property type="project" value="TreeGrafter"/>
</dbReference>
<feature type="compositionally biased region" description="Basic and acidic residues" evidence="1">
    <location>
        <begin position="72"/>
        <end position="87"/>
    </location>
</feature>
<feature type="region of interest" description="Disordered" evidence="1">
    <location>
        <begin position="1"/>
        <end position="31"/>
    </location>
</feature>
<dbReference type="Pfam" id="PF09282">
    <property type="entry name" value="Mago-bind"/>
    <property type="match status" value="1"/>
</dbReference>
<dbReference type="InterPro" id="IPR036348">
    <property type="entry name" value="WIBG_N_sf"/>
</dbReference>
<dbReference type="SMART" id="SM01273">
    <property type="entry name" value="Mago-bind"/>
    <property type="match status" value="1"/>
</dbReference>
<dbReference type="GO" id="GO:0003723">
    <property type="term" value="F:RNA binding"/>
    <property type="evidence" value="ECO:0007669"/>
    <property type="project" value="TreeGrafter"/>
</dbReference>
<organism evidence="3 4">
    <name type="scientific">Dendrobium chrysotoxum</name>
    <name type="common">Orchid</name>
    <dbReference type="NCBI Taxonomy" id="161865"/>
    <lineage>
        <taxon>Eukaryota</taxon>
        <taxon>Viridiplantae</taxon>
        <taxon>Streptophyta</taxon>
        <taxon>Embryophyta</taxon>
        <taxon>Tracheophyta</taxon>
        <taxon>Spermatophyta</taxon>
        <taxon>Magnoliopsida</taxon>
        <taxon>Liliopsida</taxon>
        <taxon>Asparagales</taxon>
        <taxon>Orchidaceae</taxon>
        <taxon>Epidendroideae</taxon>
        <taxon>Malaxideae</taxon>
        <taxon>Dendrobiinae</taxon>
        <taxon>Dendrobium</taxon>
    </lineage>
</organism>
<dbReference type="GO" id="GO:1903259">
    <property type="term" value="P:exon-exon junction complex disassembly"/>
    <property type="evidence" value="ECO:0007669"/>
    <property type="project" value="InterPro"/>
</dbReference>
<dbReference type="EMBL" id="JAGFBR010000010">
    <property type="protein sequence ID" value="KAH0460395.1"/>
    <property type="molecule type" value="Genomic_DNA"/>
</dbReference>
<gene>
    <name evidence="3" type="ORF">IEQ34_011058</name>
</gene>
<dbReference type="InterPro" id="IPR039333">
    <property type="entry name" value="PYM1"/>
</dbReference>
<dbReference type="PANTHER" id="PTHR22959">
    <property type="entry name" value="PYM PROTEIN"/>
    <property type="match status" value="1"/>
</dbReference>
<accession>A0AAV7GF25</accession>
<proteinExistence type="predicted"/>
<evidence type="ECO:0000313" key="3">
    <source>
        <dbReference type="EMBL" id="KAH0460395.1"/>
    </source>
</evidence>
<keyword evidence="4" id="KW-1185">Reference proteome</keyword>
<comment type="caution">
    <text evidence="3">The sequence shown here is derived from an EMBL/GenBank/DDBJ whole genome shotgun (WGS) entry which is preliminary data.</text>
</comment>
<feature type="region of interest" description="Disordered" evidence="1">
    <location>
        <begin position="63"/>
        <end position="92"/>
    </location>
</feature>
<feature type="compositionally biased region" description="Basic and acidic residues" evidence="1">
    <location>
        <begin position="12"/>
        <end position="30"/>
    </location>
</feature>